<dbReference type="InterPro" id="IPR029044">
    <property type="entry name" value="Nucleotide-diphossugar_trans"/>
</dbReference>
<feature type="domain" description="Glycosyltransferase 2-like" evidence="1">
    <location>
        <begin position="5"/>
        <end position="132"/>
    </location>
</feature>
<protein>
    <submittedName>
        <fullName evidence="2">Glycosyltransferase family 2 protein</fullName>
    </submittedName>
</protein>
<evidence type="ECO:0000313" key="3">
    <source>
        <dbReference type="Proteomes" id="UP000679388"/>
    </source>
</evidence>
<evidence type="ECO:0000313" key="2">
    <source>
        <dbReference type="EMBL" id="QUY36566.1"/>
    </source>
</evidence>
<dbReference type="Pfam" id="PF00535">
    <property type="entry name" value="Glycos_transf_2"/>
    <property type="match status" value="1"/>
</dbReference>
<dbReference type="Gene3D" id="3.90.550.10">
    <property type="entry name" value="Spore Coat Polysaccharide Biosynthesis Protein SpsA, Chain A"/>
    <property type="match status" value="1"/>
</dbReference>
<sequence>MFIDVIIPTYQPGTYLIETLQSIQKQKIPFNNFKVTVVLNGCKEPYYSDVKKILSQFSFNYSFIYTEKKGVSNARNLGLESTSSPYILFLDDDDLLSENYLDEMLFSACGEGIVTSNVFGFKESKDVLIDDYLSFKYKFKSKNIIKYRRYLSNSCSKLIPRNVIDVNRFDLKLDKSEDALFMFEISKNIKSITSTSIEVIYYRRLRPNSASRKQVKMTQEILNGFKIMWSFTLVYFKSPLQYNFLLYLTRLLAVIKRLGLTFKSLR</sequence>
<accession>A0AAX1MH27</accession>
<dbReference type="PANTHER" id="PTHR22916">
    <property type="entry name" value="GLYCOSYLTRANSFERASE"/>
    <property type="match status" value="1"/>
</dbReference>
<name>A0AAX1MH27_ACIJU</name>
<reference evidence="2" key="1">
    <citation type="submission" date="2020-07" db="EMBL/GenBank/DDBJ databases">
        <title>Acinetobacter junii strain YR7 chromosome and plasmid pNDM-YR7.</title>
        <authorList>
            <person name="Tang B."/>
        </authorList>
    </citation>
    <scope>NUCLEOTIDE SEQUENCE</scope>
    <source>
        <strain evidence="2">YR7</strain>
    </source>
</reference>
<dbReference type="SUPFAM" id="SSF53448">
    <property type="entry name" value="Nucleotide-diphospho-sugar transferases"/>
    <property type="match status" value="1"/>
</dbReference>
<dbReference type="GeneID" id="70093907"/>
<dbReference type="RefSeq" id="WP_125299722.1">
    <property type="nucleotide sequence ID" value="NZ_CP059558.1"/>
</dbReference>
<gene>
    <name evidence="2" type="ORF">H2677_15295</name>
</gene>
<dbReference type="EMBL" id="CP059558">
    <property type="protein sequence ID" value="QUY36566.1"/>
    <property type="molecule type" value="Genomic_DNA"/>
</dbReference>
<evidence type="ECO:0000259" key="1">
    <source>
        <dbReference type="Pfam" id="PF00535"/>
    </source>
</evidence>
<organism evidence="2 3">
    <name type="scientific">Acinetobacter junii</name>
    <dbReference type="NCBI Taxonomy" id="40215"/>
    <lineage>
        <taxon>Bacteria</taxon>
        <taxon>Pseudomonadati</taxon>
        <taxon>Pseudomonadota</taxon>
        <taxon>Gammaproteobacteria</taxon>
        <taxon>Moraxellales</taxon>
        <taxon>Moraxellaceae</taxon>
        <taxon>Acinetobacter</taxon>
    </lineage>
</organism>
<dbReference type="InterPro" id="IPR001173">
    <property type="entry name" value="Glyco_trans_2-like"/>
</dbReference>
<dbReference type="Proteomes" id="UP000679388">
    <property type="component" value="Chromosome"/>
</dbReference>
<dbReference type="GO" id="GO:0016758">
    <property type="term" value="F:hexosyltransferase activity"/>
    <property type="evidence" value="ECO:0007669"/>
    <property type="project" value="UniProtKB-ARBA"/>
</dbReference>
<dbReference type="AlphaFoldDB" id="A0AAX1MH27"/>
<proteinExistence type="predicted"/>
<dbReference type="CDD" id="cd00761">
    <property type="entry name" value="Glyco_tranf_GTA_type"/>
    <property type="match status" value="1"/>
</dbReference>